<proteinExistence type="predicted"/>
<dbReference type="AlphaFoldDB" id="A0A434A7M6"/>
<dbReference type="Proteomes" id="UP000288102">
    <property type="component" value="Unassembled WGS sequence"/>
</dbReference>
<accession>A0A434A7M6</accession>
<feature type="domain" description="Acyltransferase 3" evidence="2">
    <location>
        <begin position="6"/>
        <end position="326"/>
    </location>
</feature>
<feature type="transmembrane region" description="Helical" evidence="1">
    <location>
        <begin position="274"/>
        <end position="292"/>
    </location>
</feature>
<feature type="transmembrane region" description="Helical" evidence="1">
    <location>
        <begin position="194"/>
        <end position="211"/>
    </location>
</feature>
<sequence>MRIDQLTFTRFLAAVSIVIFHYGGGSIFTENPKLAFIFQNANISVSYFFILSGFVMIIAYGNKPFVPIITYFKNRWARIYPLYFLAILLVIFVQLNIKFDFSGFFLNIFMIQAWVPGKALSFNFPAWSLSVEVLFYAIFPFVFNEVYKKMSLKRISIGIVLFWIFTQIITNVLFHSFGESDSVYAKDFLLYNPLLHLHQFLVGNLAGLLFIKYLSEKKRNYDLLILVFVCLVIFALKFPFGLSLHSASALLFVPLILLISLNTGVITQLFQKKLFVFLGEISFGVYILQYPVCFFISNYRIKKYLHIEDLTLSLLIRVAILILVSSITYIYIEKPILEKVKGTKKRLTLSGNPVG</sequence>
<dbReference type="Pfam" id="PF01757">
    <property type="entry name" value="Acyl_transf_3"/>
    <property type="match status" value="1"/>
</dbReference>
<dbReference type="GO" id="GO:0016747">
    <property type="term" value="F:acyltransferase activity, transferring groups other than amino-acyl groups"/>
    <property type="evidence" value="ECO:0007669"/>
    <property type="project" value="InterPro"/>
</dbReference>
<feature type="transmembrane region" description="Helical" evidence="1">
    <location>
        <begin position="80"/>
        <end position="97"/>
    </location>
</feature>
<feature type="transmembrane region" description="Helical" evidence="1">
    <location>
        <begin position="248"/>
        <end position="267"/>
    </location>
</feature>
<dbReference type="InterPro" id="IPR002656">
    <property type="entry name" value="Acyl_transf_3_dom"/>
</dbReference>
<feature type="transmembrane region" description="Helical" evidence="1">
    <location>
        <begin position="223"/>
        <end position="242"/>
    </location>
</feature>
<keyword evidence="4" id="KW-1185">Reference proteome</keyword>
<evidence type="ECO:0000259" key="2">
    <source>
        <dbReference type="Pfam" id="PF01757"/>
    </source>
</evidence>
<dbReference type="PANTHER" id="PTHR23028:SF53">
    <property type="entry name" value="ACYL_TRANSF_3 DOMAIN-CONTAINING PROTEIN"/>
    <property type="match status" value="1"/>
</dbReference>
<gene>
    <name evidence="3" type="ORF">D0817_11235</name>
</gene>
<evidence type="ECO:0000313" key="3">
    <source>
        <dbReference type="EMBL" id="RUT70380.1"/>
    </source>
</evidence>
<organism evidence="3 4">
    <name type="scientific">Flavobacterium cupreum</name>
    <dbReference type="NCBI Taxonomy" id="2133766"/>
    <lineage>
        <taxon>Bacteria</taxon>
        <taxon>Pseudomonadati</taxon>
        <taxon>Bacteroidota</taxon>
        <taxon>Flavobacteriia</taxon>
        <taxon>Flavobacteriales</taxon>
        <taxon>Flavobacteriaceae</taxon>
        <taxon>Flavobacterium</taxon>
    </lineage>
</organism>
<keyword evidence="1" id="KW-1133">Transmembrane helix</keyword>
<evidence type="ECO:0000256" key="1">
    <source>
        <dbReference type="SAM" id="Phobius"/>
    </source>
</evidence>
<comment type="caution">
    <text evidence="3">The sequence shown here is derived from an EMBL/GenBank/DDBJ whole genome shotgun (WGS) entry which is preliminary data.</text>
</comment>
<dbReference type="OrthoDB" id="9796461at2"/>
<keyword evidence="3" id="KW-0012">Acyltransferase</keyword>
<reference evidence="4" key="1">
    <citation type="journal article" date="2019" name="Syst. Appl. Microbiol.">
        <title>Flavobacterium circumlabens sp. nov. and Flavobacterium cupreum sp. nov., two psychrotrophic species isolated from Antarctic environmental samples.</title>
        <authorList>
            <person name="Kralova S."/>
            <person name="Busse H.-J."/>
            <person name="Svec P."/>
            <person name="Maslanova I."/>
            <person name="Stankova E."/>
            <person name="Bartak M."/>
            <person name="Sedlacek I."/>
        </authorList>
    </citation>
    <scope>NUCLEOTIDE SEQUENCE [LARGE SCALE GENOMIC DNA]</scope>
    <source>
        <strain evidence="4">CCM 8825</strain>
    </source>
</reference>
<evidence type="ECO:0000313" key="4">
    <source>
        <dbReference type="Proteomes" id="UP000288102"/>
    </source>
</evidence>
<dbReference type="GO" id="GO:0000271">
    <property type="term" value="P:polysaccharide biosynthetic process"/>
    <property type="evidence" value="ECO:0007669"/>
    <property type="project" value="TreeGrafter"/>
</dbReference>
<dbReference type="InterPro" id="IPR050879">
    <property type="entry name" value="Acyltransferase_3"/>
</dbReference>
<feature type="transmembrane region" description="Helical" evidence="1">
    <location>
        <begin position="155"/>
        <end position="174"/>
    </location>
</feature>
<feature type="transmembrane region" description="Helical" evidence="1">
    <location>
        <begin position="12"/>
        <end position="29"/>
    </location>
</feature>
<keyword evidence="3" id="KW-0808">Transferase</keyword>
<keyword evidence="1" id="KW-0472">Membrane</keyword>
<dbReference type="EMBL" id="QWDM01000006">
    <property type="protein sequence ID" value="RUT70380.1"/>
    <property type="molecule type" value="Genomic_DNA"/>
</dbReference>
<feature type="transmembrane region" description="Helical" evidence="1">
    <location>
        <begin position="312"/>
        <end position="332"/>
    </location>
</feature>
<dbReference type="PANTHER" id="PTHR23028">
    <property type="entry name" value="ACETYLTRANSFERASE"/>
    <property type="match status" value="1"/>
</dbReference>
<protein>
    <submittedName>
        <fullName evidence="3">Acyltransferase</fullName>
    </submittedName>
</protein>
<name>A0A434A7M6_9FLAO</name>
<feature type="transmembrane region" description="Helical" evidence="1">
    <location>
        <begin position="41"/>
        <end position="60"/>
    </location>
</feature>
<dbReference type="RefSeq" id="WP_127338462.1">
    <property type="nucleotide sequence ID" value="NZ_QWDM01000006.1"/>
</dbReference>
<feature type="transmembrane region" description="Helical" evidence="1">
    <location>
        <begin position="124"/>
        <end position="143"/>
    </location>
</feature>
<keyword evidence="1" id="KW-0812">Transmembrane</keyword>
<dbReference type="GO" id="GO:0016020">
    <property type="term" value="C:membrane"/>
    <property type="evidence" value="ECO:0007669"/>
    <property type="project" value="TreeGrafter"/>
</dbReference>